<keyword evidence="1" id="KW-0489">Methyltransferase</keyword>
<sequence>MTGSTPRRSPAAPAVSPEPIVQVAAGFMAAKQLFAASATGLFAALAQGGLPLSELAAKAGIAEQSCRILADSMVGLGLMERDGADYRNGAAAAAYLAGDPETLDLRPHMAFWDAISYPHWLGFDKTAREALPNELDLSGDRMTAFFGGVQAYNSAHALMLDQYYDFGAHRRVLDLAGLSGAFLAAAVDRHPELRGTFFADPQMVEFARPGLKPEHLERIELVAGDAAVDKLPEGHDAVLLEHVVHRFDAEANRALLRRAREAVEPGAALLVLDFFLDEGEPRRALDSLLAGEYLTIDGTVVYPEAEVRSWVEETGWRWVETRLLPGSPRVLIAEAV</sequence>
<evidence type="ECO:0000256" key="3">
    <source>
        <dbReference type="ARBA" id="ARBA00022691"/>
    </source>
</evidence>
<dbReference type="InterPro" id="IPR036390">
    <property type="entry name" value="WH_DNA-bd_sf"/>
</dbReference>
<dbReference type="EMBL" id="BAAAQN010000045">
    <property type="protein sequence ID" value="GAA2048580.1"/>
    <property type="molecule type" value="Genomic_DNA"/>
</dbReference>
<dbReference type="Pfam" id="PF08100">
    <property type="entry name" value="Dimerisation"/>
    <property type="match status" value="1"/>
</dbReference>
<proteinExistence type="predicted"/>
<dbReference type="InterPro" id="IPR036388">
    <property type="entry name" value="WH-like_DNA-bd_sf"/>
</dbReference>
<evidence type="ECO:0000256" key="2">
    <source>
        <dbReference type="ARBA" id="ARBA00022679"/>
    </source>
</evidence>
<keyword evidence="3" id="KW-0949">S-adenosyl-L-methionine</keyword>
<dbReference type="InterPro" id="IPR001077">
    <property type="entry name" value="COMT_C"/>
</dbReference>
<evidence type="ECO:0000313" key="7">
    <source>
        <dbReference type="Proteomes" id="UP001500751"/>
    </source>
</evidence>
<feature type="domain" description="O-methyltransferase dimerisation" evidence="5">
    <location>
        <begin position="22"/>
        <end position="97"/>
    </location>
</feature>
<dbReference type="Proteomes" id="UP001500751">
    <property type="component" value="Unassembled WGS sequence"/>
</dbReference>
<evidence type="ECO:0000259" key="4">
    <source>
        <dbReference type="Pfam" id="PF00891"/>
    </source>
</evidence>
<dbReference type="PANTHER" id="PTHR43712">
    <property type="entry name" value="PUTATIVE (AFU_ORTHOLOGUE AFUA_4G14580)-RELATED"/>
    <property type="match status" value="1"/>
</dbReference>
<evidence type="ECO:0000313" key="6">
    <source>
        <dbReference type="EMBL" id="GAA2048580.1"/>
    </source>
</evidence>
<gene>
    <name evidence="6" type="ORF">GCM10009839_62790</name>
</gene>
<dbReference type="InterPro" id="IPR016461">
    <property type="entry name" value="COMT-like"/>
</dbReference>
<dbReference type="Gene3D" id="1.10.10.10">
    <property type="entry name" value="Winged helix-like DNA-binding domain superfamily/Winged helix DNA-binding domain"/>
    <property type="match status" value="1"/>
</dbReference>
<accession>A0ABN2V4Q5</accession>
<dbReference type="InterPro" id="IPR029063">
    <property type="entry name" value="SAM-dependent_MTases_sf"/>
</dbReference>
<dbReference type="Pfam" id="PF00891">
    <property type="entry name" value="Methyltransf_2"/>
    <property type="match status" value="1"/>
</dbReference>
<dbReference type="Gene3D" id="3.40.50.150">
    <property type="entry name" value="Vaccinia Virus protein VP39"/>
    <property type="match status" value="1"/>
</dbReference>
<organism evidence="6 7">
    <name type="scientific">Catenulispora yoronensis</name>
    <dbReference type="NCBI Taxonomy" id="450799"/>
    <lineage>
        <taxon>Bacteria</taxon>
        <taxon>Bacillati</taxon>
        <taxon>Actinomycetota</taxon>
        <taxon>Actinomycetes</taxon>
        <taxon>Catenulisporales</taxon>
        <taxon>Catenulisporaceae</taxon>
        <taxon>Catenulispora</taxon>
    </lineage>
</organism>
<evidence type="ECO:0000259" key="5">
    <source>
        <dbReference type="Pfam" id="PF08100"/>
    </source>
</evidence>
<dbReference type="CDD" id="cd02440">
    <property type="entry name" value="AdoMet_MTases"/>
    <property type="match status" value="1"/>
</dbReference>
<comment type="caution">
    <text evidence="6">The sequence shown here is derived from an EMBL/GenBank/DDBJ whole genome shotgun (WGS) entry which is preliminary data.</text>
</comment>
<dbReference type="SUPFAM" id="SSF53335">
    <property type="entry name" value="S-adenosyl-L-methionine-dependent methyltransferases"/>
    <property type="match status" value="1"/>
</dbReference>
<reference evidence="6 7" key="1">
    <citation type="journal article" date="2019" name="Int. J. Syst. Evol. Microbiol.">
        <title>The Global Catalogue of Microorganisms (GCM) 10K type strain sequencing project: providing services to taxonomists for standard genome sequencing and annotation.</title>
        <authorList>
            <consortium name="The Broad Institute Genomics Platform"/>
            <consortium name="The Broad Institute Genome Sequencing Center for Infectious Disease"/>
            <person name="Wu L."/>
            <person name="Ma J."/>
        </authorList>
    </citation>
    <scope>NUCLEOTIDE SEQUENCE [LARGE SCALE GENOMIC DNA]</scope>
    <source>
        <strain evidence="6 7">JCM 16014</strain>
    </source>
</reference>
<dbReference type="RefSeq" id="WP_344669297.1">
    <property type="nucleotide sequence ID" value="NZ_BAAAQN010000045.1"/>
</dbReference>
<name>A0ABN2V4Q5_9ACTN</name>
<feature type="domain" description="O-methyltransferase C-terminal" evidence="4">
    <location>
        <begin position="159"/>
        <end position="296"/>
    </location>
</feature>
<dbReference type="PROSITE" id="PS51683">
    <property type="entry name" value="SAM_OMT_II"/>
    <property type="match status" value="1"/>
</dbReference>
<keyword evidence="7" id="KW-1185">Reference proteome</keyword>
<dbReference type="InterPro" id="IPR012967">
    <property type="entry name" value="COMT_dimerisation"/>
</dbReference>
<protein>
    <recommendedName>
        <fullName evidence="8">Polyketide biosynthesis methyltransferase</fullName>
    </recommendedName>
</protein>
<evidence type="ECO:0000256" key="1">
    <source>
        <dbReference type="ARBA" id="ARBA00022603"/>
    </source>
</evidence>
<keyword evidence="2" id="KW-0808">Transferase</keyword>
<evidence type="ECO:0008006" key="8">
    <source>
        <dbReference type="Google" id="ProtNLM"/>
    </source>
</evidence>
<dbReference type="PANTHER" id="PTHR43712:SF2">
    <property type="entry name" value="O-METHYLTRANSFERASE CICE"/>
    <property type="match status" value="1"/>
</dbReference>
<dbReference type="SUPFAM" id="SSF46785">
    <property type="entry name" value="Winged helix' DNA-binding domain"/>
    <property type="match status" value="1"/>
</dbReference>